<dbReference type="Pfam" id="PF02515">
    <property type="entry name" value="CoA_transf_3"/>
    <property type="match status" value="2"/>
</dbReference>
<gene>
    <name evidence="3" type="ORF">EAS64_04485</name>
</gene>
<evidence type="ECO:0000313" key="3">
    <source>
        <dbReference type="EMBL" id="TVZ06645.1"/>
    </source>
</evidence>
<sequence length="808" mass="86288">MSEAAARGPLDGYLVVDLSSGIAGAYCTRLLADGGAAVVKVEPPEGDALRSWTASGEVPPAGRDAPLFSYLAGGKQSVVFGPDGERAAADLDELLDRAHAVVWSPGPAGGVAGDSTPASLLSAHPHLAVAAITPFGLNGPWQDRPATEFTLQAWSGGIVGLGRGAPDRAPVHVGGQVGEWLSGVYAAIGIQAALARARQTGAGQLIDLSMLEVAVLCLTYYPVTFFETLHRPWRSERSLFQPGVAAAKDGLVALGCGTAQQWFDLCAMVGHPEWIDPAKPVRIGELTAQRAPELREWVADHTVADTRDLATAFRIPNAPVSSGATVIELEQMRERGVFRRNPTDEFLQPAGPYRLSPDVLLPAQPAPRTGEHSGTWRDTAAAARPRPCGSAAGTQLPYAGLRVLDLTAFWAGPSATHILAMLGAEVIHVESTTRPDGARMIAGIPVTEDQWWEKCPIFRALNTNKKSVTVDFQTERGLELLKRLIASSDVIVENYTPRVLDQIGLDYDRVRALRPDIVMVRMPGFGLTGPMRENPAFAYVIEDAAGLTWLTGYPDDNPVEPYSLGDPNAGLHALNGLLLALEHRRRTGQGVLVEAAMVEAAISIAAAQPIEFSAFGALLQRDGNRGPLAAPQNLYRSADTDEFGRLDAWVAVAVATDEQWAALAGALGHPAWAADPELSAAAGRRARHDVIDEHLAAWCADRTRDEIVETLWGAGVPVAKVMQPHRQAELPPLQARGFFELTEHPVGPPARQSTIPMRLSDGPARFHRSPAPLLGEHNHEVLTELGVNAAEIAELEAAGIIGRAPRMR</sequence>
<dbReference type="RefSeq" id="WP_145851398.1">
    <property type="nucleotide sequence ID" value="NZ_RPFW01000001.1"/>
</dbReference>
<dbReference type="Proteomes" id="UP000460272">
    <property type="component" value="Unassembled WGS sequence"/>
</dbReference>
<dbReference type="EMBL" id="RPFW01000001">
    <property type="protein sequence ID" value="TVZ06645.1"/>
    <property type="molecule type" value="Genomic_DNA"/>
</dbReference>
<keyword evidence="1 3" id="KW-0808">Transferase</keyword>
<dbReference type="AlphaFoldDB" id="A0A6P2C822"/>
<dbReference type="GO" id="GO:0008410">
    <property type="term" value="F:CoA-transferase activity"/>
    <property type="evidence" value="ECO:0007669"/>
    <property type="project" value="TreeGrafter"/>
</dbReference>
<dbReference type="InterPro" id="IPR023606">
    <property type="entry name" value="CoA-Trfase_III_dom_1_sf"/>
</dbReference>
<keyword evidence="4" id="KW-1185">Reference proteome</keyword>
<dbReference type="InterPro" id="IPR044855">
    <property type="entry name" value="CoA-Trfase_III_dom3_sf"/>
</dbReference>
<dbReference type="PANTHER" id="PTHR48207:SF3">
    <property type="entry name" value="SUCCINATE--HYDROXYMETHYLGLUTARATE COA-TRANSFERASE"/>
    <property type="match status" value="1"/>
</dbReference>
<dbReference type="SUPFAM" id="SSF89796">
    <property type="entry name" value="CoA-transferase family III (CaiB/BaiF)"/>
    <property type="match status" value="2"/>
</dbReference>
<dbReference type="Gene3D" id="3.30.1540.10">
    <property type="entry name" value="formyl-coa transferase, domain 3"/>
    <property type="match status" value="2"/>
</dbReference>
<dbReference type="InterPro" id="IPR003673">
    <property type="entry name" value="CoA-Trfase_fam_III"/>
</dbReference>
<name>A0A6P2C822_9ACTN</name>
<dbReference type="OrthoDB" id="9797653at2"/>
<feature type="region of interest" description="Disordered" evidence="2">
    <location>
        <begin position="367"/>
        <end position="388"/>
    </location>
</feature>
<evidence type="ECO:0000256" key="2">
    <source>
        <dbReference type="SAM" id="MobiDB-lite"/>
    </source>
</evidence>
<organism evidence="3 4">
    <name type="scientific">Trebonia kvetii</name>
    <dbReference type="NCBI Taxonomy" id="2480626"/>
    <lineage>
        <taxon>Bacteria</taxon>
        <taxon>Bacillati</taxon>
        <taxon>Actinomycetota</taxon>
        <taxon>Actinomycetes</taxon>
        <taxon>Streptosporangiales</taxon>
        <taxon>Treboniaceae</taxon>
        <taxon>Trebonia</taxon>
    </lineage>
</organism>
<proteinExistence type="predicted"/>
<reference evidence="3 4" key="1">
    <citation type="submission" date="2018-11" db="EMBL/GenBank/DDBJ databases">
        <title>Trebonia kvetii gen.nov., sp.nov., a novel acidophilic actinobacterium, and proposal of the new actinobacterial family Treboniaceae fam. nov.</title>
        <authorList>
            <person name="Rapoport D."/>
            <person name="Sagova-Mareckova M."/>
            <person name="Sedlacek I."/>
            <person name="Provaznik J."/>
            <person name="Kralova S."/>
            <person name="Pavlinic D."/>
            <person name="Benes V."/>
            <person name="Kopecky J."/>
        </authorList>
    </citation>
    <scope>NUCLEOTIDE SEQUENCE [LARGE SCALE GENOMIC DNA]</scope>
    <source>
        <strain evidence="3 4">15Tr583</strain>
    </source>
</reference>
<dbReference type="InterPro" id="IPR050483">
    <property type="entry name" value="CoA-transferase_III_domain"/>
</dbReference>
<comment type="caution">
    <text evidence="3">The sequence shown here is derived from an EMBL/GenBank/DDBJ whole genome shotgun (WGS) entry which is preliminary data.</text>
</comment>
<dbReference type="PANTHER" id="PTHR48207">
    <property type="entry name" value="SUCCINATE--HYDROXYMETHYLGLUTARATE COA-TRANSFERASE"/>
    <property type="match status" value="1"/>
</dbReference>
<evidence type="ECO:0000256" key="1">
    <source>
        <dbReference type="ARBA" id="ARBA00022679"/>
    </source>
</evidence>
<evidence type="ECO:0000313" key="4">
    <source>
        <dbReference type="Proteomes" id="UP000460272"/>
    </source>
</evidence>
<accession>A0A6P2C822</accession>
<protein>
    <submittedName>
        <fullName evidence="3">CoA transferase</fullName>
    </submittedName>
</protein>
<dbReference type="Gene3D" id="3.40.50.10540">
    <property type="entry name" value="Crotonobetainyl-coa:carnitine coa-transferase, domain 1"/>
    <property type="match status" value="2"/>
</dbReference>